<dbReference type="EMBL" id="LIHL02000011">
    <property type="protein sequence ID" value="KAF5455815.1"/>
    <property type="molecule type" value="Genomic_DNA"/>
</dbReference>
<organism evidence="2 3">
    <name type="scientific">Juglans regia</name>
    <name type="common">English walnut</name>
    <dbReference type="NCBI Taxonomy" id="51240"/>
    <lineage>
        <taxon>Eukaryota</taxon>
        <taxon>Viridiplantae</taxon>
        <taxon>Streptophyta</taxon>
        <taxon>Embryophyta</taxon>
        <taxon>Tracheophyta</taxon>
        <taxon>Spermatophyta</taxon>
        <taxon>Magnoliopsida</taxon>
        <taxon>eudicotyledons</taxon>
        <taxon>Gunneridae</taxon>
        <taxon>Pentapetalae</taxon>
        <taxon>rosids</taxon>
        <taxon>fabids</taxon>
        <taxon>Fagales</taxon>
        <taxon>Juglandaceae</taxon>
        <taxon>Juglans</taxon>
    </lineage>
</organism>
<feature type="signal peptide" evidence="1">
    <location>
        <begin position="1"/>
        <end position="21"/>
    </location>
</feature>
<feature type="chain" id="PRO_5033045530" description="Secreted protein" evidence="1">
    <location>
        <begin position="22"/>
        <end position="105"/>
    </location>
</feature>
<evidence type="ECO:0000256" key="1">
    <source>
        <dbReference type="SAM" id="SignalP"/>
    </source>
</evidence>
<evidence type="ECO:0000313" key="3">
    <source>
        <dbReference type="Proteomes" id="UP000619265"/>
    </source>
</evidence>
<reference evidence="2" key="1">
    <citation type="submission" date="2015-10" db="EMBL/GenBank/DDBJ databases">
        <authorList>
            <person name="Martinez-Garcia P.J."/>
            <person name="Crepeau M.W."/>
            <person name="Puiu D."/>
            <person name="Gonzalez-Ibeas D."/>
            <person name="Whalen J."/>
            <person name="Stevens K."/>
            <person name="Paul R."/>
            <person name="Butterfield T."/>
            <person name="Britton M."/>
            <person name="Reagan R."/>
            <person name="Chakraborty S."/>
            <person name="Walawage S.L."/>
            <person name="Vasquez-Gross H.A."/>
            <person name="Cardeno C."/>
            <person name="Famula R."/>
            <person name="Pratt K."/>
            <person name="Kuruganti S."/>
            <person name="Aradhya M.K."/>
            <person name="Leslie C.A."/>
            <person name="Dandekar A.M."/>
            <person name="Salzberg S.L."/>
            <person name="Wegrzyn J.L."/>
            <person name="Langley C.H."/>
            <person name="Neale D.B."/>
        </authorList>
    </citation>
    <scope>NUCLEOTIDE SEQUENCE</scope>
    <source>
        <tissue evidence="2">Leaves</tissue>
    </source>
</reference>
<proteinExistence type="predicted"/>
<dbReference type="Gramene" id="Jr11_20300_p2">
    <property type="protein sequence ID" value="cds.Jr11_20300_p2"/>
    <property type="gene ID" value="Jr11_20300"/>
</dbReference>
<sequence length="105" mass="12199">MITRSLLRSCMCMAVMPMFLCKSCHRPPEASVRYGLADRMTRCQKRNESIPSSFITAVQQVTRDAYCSYFNEEVRERVADSAMGVSECLAFKSSWRRKREREVMV</sequence>
<dbReference type="AlphaFoldDB" id="A0A833X9K4"/>
<keyword evidence="1" id="KW-0732">Signal</keyword>
<accession>A0A833X9K4</accession>
<evidence type="ECO:0000313" key="2">
    <source>
        <dbReference type="EMBL" id="KAF5455815.1"/>
    </source>
</evidence>
<dbReference type="Proteomes" id="UP000619265">
    <property type="component" value="Unassembled WGS sequence"/>
</dbReference>
<evidence type="ECO:0008006" key="4">
    <source>
        <dbReference type="Google" id="ProtNLM"/>
    </source>
</evidence>
<gene>
    <name evidence="2" type="ORF">F2P56_025352</name>
</gene>
<protein>
    <recommendedName>
        <fullName evidence="4">Secreted protein</fullName>
    </recommendedName>
</protein>
<name>A0A833X9K4_JUGRE</name>
<reference evidence="2" key="2">
    <citation type="submission" date="2020-03" db="EMBL/GenBank/DDBJ databases">
        <title>Walnut 2.0.</title>
        <authorList>
            <person name="Marrano A."/>
            <person name="Britton M."/>
            <person name="Zimin A.V."/>
            <person name="Zaini P.A."/>
            <person name="Workman R."/>
            <person name="Puiu D."/>
            <person name="Bianco L."/>
            <person name="Allen B.J."/>
            <person name="Troggio M."/>
            <person name="Leslie C.A."/>
            <person name="Timp W."/>
            <person name="Dendekar A."/>
            <person name="Salzberg S.L."/>
            <person name="Neale D.B."/>
        </authorList>
    </citation>
    <scope>NUCLEOTIDE SEQUENCE</scope>
    <source>
        <tissue evidence="2">Leaves</tissue>
    </source>
</reference>
<comment type="caution">
    <text evidence="2">The sequence shown here is derived from an EMBL/GenBank/DDBJ whole genome shotgun (WGS) entry which is preliminary data.</text>
</comment>